<proteinExistence type="predicted"/>
<evidence type="ECO:0000259" key="1">
    <source>
        <dbReference type="PROSITE" id="PS51163"/>
    </source>
</evidence>
<name>A1KVJ9_NEIMF</name>
<dbReference type="GO" id="GO:0003725">
    <property type="term" value="F:double-stranded RNA binding"/>
    <property type="evidence" value="ECO:0007669"/>
    <property type="project" value="InterPro"/>
</dbReference>
<organism evidence="2 3">
    <name type="scientific">Neisseria meningitidis serogroup C / serotype 2a (strain ATCC 700532 / DSM 15464 / FAM18)</name>
    <dbReference type="NCBI Taxonomy" id="272831"/>
    <lineage>
        <taxon>Bacteria</taxon>
        <taxon>Pseudomonadati</taxon>
        <taxon>Pseudomonadota</taxon>
        <taxon>Betaproteobacteria</taxon>
        <taxon>Neisseriales</taxon>
        <taxon>Neisseriaceae</taxon>
        <taxon>Neisseria</taxon>
    </lineage>
</organism>
<evidence type="ECO:0000313" key="3">
    <source>
        <dbReference type="Proteomes" id="UP000002286"/>
    </source>
</evidence>
<accession>A1KVJ9</accession>
<dbReference type="Pfam" id="PF01300">
    <property type="entry name" value="Sua5_yciO_yrdC"/>
    <property type="match status" value="1"/>
</dbReference>
<dbReference type="Proteomes" id="UP000002286">
    <property type="component" value="Chromosome"/>
</dbReference>
<dbReference type="SUPFAM" id="SSF55821">
    <property type="entry name" value="YrdC/RibB"/>
    <property type="match status" value="1"/>
</dbReference>
<protein>
    <recommendedName>
        <fullName evidence="1">YrdC-like domain-containing protein</fullName>
    </recommendedName>
</protein>
<dbReference type="InterPro" id="IPR006070">
    <property type="entry name" value="Sua5-like_dom"/>
</dbReference>
<sequence length="254" mass="28034">MPATLPNLPASCSQKRDESAQCRLKFSDGILFGFWAYNTENMTIRTQTMAQFFAIHPDNPQERLIKQAVEIVNQGGVVVYPTDSCYALGCKLGDKAAMERILSIRKIDLKHHLTLMCADLSELGTYAKIDNVQFRQLKAATPGPYTFILQATKEVPARTLHPKRKTIGLRIPDNAIAQALLGELGEPLLSCTLMLPEDGEPLTDPYEIRERLEHAVDLVIDGGWCGTEPTTVVDMTDGTELVRRGCGDTAVFGL</sequence>
<dbReference type="InterPro" id="IPR017945">
    <property type="entry name" value="DHBP_synth_RibB-like_a/b_dom"/>
</dbReference>
<evidence type="ECO:0000313" key="2">
    <source>
        <dbReference type="EMBL" id="CAM10903.1"/>
    </source>
</evidence>
<dbReference type="Gene3D" id="3.90.870.10">
    <property type="entry name" value="DHBP synthase"/>
    <property type="match status" value="1"/>
</dbReference>
<dbReference type="AlphaFoldDB" id="A1KVJ9"/>
<dbReference type="PANTHER" id="PTHR42828:SF3">
    <property type="entry name" value="THREONYLCARBAMOYL-AMP SYNTHASE"/>
    <property type="match status" value="1"/>
</dbReference>
<gene>
    <name evidence="2" type="ordered locus">NMC1726</name>
</gene>
<dbReference type="NCBIfam" id="TIGR00057">
    <property type="entry name" value="L-threonylcarbamoyladenylate synthase"/>
    <property type="match status" value="1"/>
</dbReference>
<feature type="domain" description="YrdC-like" evidence="1">
    <location>
        <begin position="62"/>
        <end position="247"/>
    </location>
</feature>
<dbReference type="EMBL" id="AM421808">
    <property type="protein sequence ID" value="CAM10903.1"/>
    <property type="molecule type" value="Genomic_DNA"/>
</dbReference>
<dbReference type="HOGENOM" id="CLU_031397_3_0_4"/>
<dbReference type="PROSITE" id="PS51163">
    <property type="entry name" value="YRDC"/>
    <property type="match status" value="1"/>
</dbReference>
<reference evidence="2 3" key="1">
    <citation type="journal article" date="2007" name="PLoS Genet.">
        <title>Meningococcal genetic variation mechanisms viewed through comparative analysis of serogroup C strain FAM18.</title>
        <authorList>
            <person name="Bentley S.D."/>
            <person name="Vernikos G.S."/>
            <person name="Snyder L.A.S."/>
            <person name="Churcher C."/>
            <person name="Arrowsmith C."/>
            <person name="Chillingworth T."/>
            <person name="Cronin A."/>
            <person name="Davis P.H."/>
            <person name="Holroyd N.E."/>
            <person name="Jagels K."/>
            <person name="Maddison M."/>
            <person name="Moule S."/>
            <person name="Rabbinowitsch E."/>
            <person name="Sharp S."/>
            <person name="Unwin L."/>
            <person name="Whitehead S."/>
            <person name="Quail M.A."/>
            <person name="Achtman M."/>
            <person name="Barrell B."/>
            <person name="Saunders N.J."/>
            <person name="Parkhill J."/>
        </authorList>
    </citation>
    <scope>NUCLEOTIDE SEQUENCE [LARGE SCALE GENOMIC DNA]</scope>
    <source>
        <strain evidence="3">ATCC 700532 / DSM 15464 / FAM18</strain>
    </source>
</reference>
<dbReference type="KEGG" id="nmc:NMC1726"/>
<dbReference type="PANTHER" id="PTHR42828">
    <property type="entry name" value="DHBP SYNTHASE RIBB-LIKE ALPHA/BETA DOMAIN-CONTAINING PROTEIN"/>
    <property type="match status" value="1"/>
</dbReference>
<dbReference type="InterPro" id="IPR052532">
    <property type="entry name" value="SUA5_domain"/>
</dbReference>